<evidence type="ECO:0000259" key="13">
    <source>
        <dbReference type="Pfam" id="PF22599"/>
    </source>
</evidence>
<evidence type="ECO:0000256" key="7">
    <source>
        <dbReference type="ARBA" id="ARBA00023010"/>
    </source>
</evidence>
<feature type="transmembrane region" description="Helical" evidence="9">
    <location>
        <begin position="534"/>
        <end position="553"/>
    </location>
</feature>
<feature type="compositionally biased region" description="Low complexity" evidence="10">
    <location>
        <begin position="185"/>
        <end position="213"/>
    </location>
</feature>
<feature type="domain" description="SecDF P1 head subdomain" evidence="13">
    <location>
        <begin position="272"/>
        <end position="383"/>
    </location>
</feature>
<organism evidence="14 15">
    <name type="scientific">Actinocrinis puniceicyclus</name>
    <dbReference type="NCBI Taxonomy" id="977794"/>
    <lineage>
        <taxon>Bacteria</taxon>
        <taxon>Bacillati</taxon>
        <taxon>Actinomycetota</taxon>
        <taxon>Actinomycetes</taxon>
        <taxon>Catenulisporales</taxon>
        <taxon>Actinospicaceae</taxon>
        <taxon>Actinocrinis</taxon>
    </lineage>
</organism>
<feature type="compositionally biased region" description="Low complexity" evidence="10">
    <location>
        <begin position="130"/>
        <end position="169"/>
    </location>
</feature>
<dbReference type="Pfam" id="PF21760">
    <property type="entry name" value="SecD_1st"/>
    <property type="match status" value="1"/>
</dbReference>
<protein>
    <recommendedName>
        <fullName evidence="9">Protein translocase subunit SecD</fullName>
    </recommendedName>
</protein>
<gene>
    <name evidence="9 14" type="primary">secD</name>
    <name evidence="14" type="ORF">KGA66_19320</name>
</gene>
<evidence type="ECO:0000256" key="10">
    <source>
        <dbReference type="SAM" id="MobiDB-lite"/>
    </source>
</evidence>
<keyword evidence="15" id="KW-1185">Reference proteome</keyword>
<dbReference type="InterPro" id="IPR022813">
    <property type="entry name" value="SecD/SecF_arch_bac"/>
</dbReference>
<feature type="transmembrane region" description="Helical" evidence="9">
    <location>
        <begin position="403"/>
        <end position="423"/>
    </location>
</feature>
<keyword evidence="8 9" id="KW-0472">Membrane</keyword>
<dbReference type="Gene3D" id="1.20.1640.10">
    <property type="entry name" value="Multidrug efflux transporter AcrB transmembrane domain"/>
    <property type="match status" value="1"/>
</dbReference>
<dbReference type="SUPFAM" id="SSF82866">
    <property type="entry name" value="Multidrug efflux transporter AcrB transmembrane domain"/>
    <property type="match status" value="1"/>
</dbReference>
<dbReference type="InterPro" id="IPR055344">
    <property type="entry name" value="SecD_SecF_C_bact"/>
</dbReference>
<dbReference type="Proteomes" id="UP000677913">
    <property type="component" value="Unassembled WGS sequence"/>
</dbReference>
<proteinExistence type="inferred from homology"/>
<comment type="subunit">
    <text evidence="9">Forms a complex with SecF. Part of the essential Sec protein translocation apparatus which comprises SecA, SecYEG and auxiliary proteins SecDF. Other proteins may also be involved.</text>
</comment>
<feature type="region of interest" description="Disordered" evidence="10">
    <location>
        <begin position="604"/>
        <end position="624"/>
    </location>
</feature>
<evidence type="ECO:0000256" key="1">
    <source>
        <dbReference type="ARBA" id="ARBA00004651"/>
    </source>
</evidence>
<keyword evidence="4 9" id="KW-0812">Transmembrane</keyword>
<comment type="caution">
    <text evidence="14">The sequence shown here is derived from an EMBL/GenBank/DDBJ whole genome shotgun (WGS) entry which is preliminary data.</text>
</comment>
<dbReference type="InterPro" id="IPR048634">
    <property type="entry name" value="SecD_SecF_C"/>
</dbReference>
<evidence type="ECO:0000256" key="9">
    <source>
        <dbReference type="HAMAP-Rule" id="MF_01463"/>
    </source>
</evidence>
<dbReference type="NCBIfam" id="TIGR00916">
    <property type="entry name" value="2A0604s01"/>
    <property type="match status" value="1"/>
</dbReference>
<dbReference type="PRINTS" id="PR00702">
    <property type="entry name" value="ACRIFLAVINRP"/>
</dbReference>
<dbReference type="InterPro" id="IPR048631">
    <property type="entry name" value="SecD_1st"/>
</dbReference>
<sequence length="624" mass="63205">MANGGAGQGPWRPLALLAVVLVALYATMFGTGNTKPRLAIDLAGGTSAVFAASPAPGSTSIPPGAMGTAVSIMNERVNAFGVSEAQVSQQGSNTIQVEIPGHNSQTLIDQVGKMALLYFRPVIQEAAANAKPNPSPAASGSASPGASPGATPSAKAPASATPNASSSASVKPSGQAEKLSTVKDAAGASASPAASSSAAHTSSAAPSASAKPSATSSADAAAAASANKAAAAFASLDCTNKTAADAAAKAAADAQPSDYVAACDKDLVGKYLLGPSQVSGIDVKSANATPVMAGQTITSKWQINLTFNAKGSSEFATATQQLYQQYSSKSGSGAFAIVLDGVVESAPVVNQGAITGGQAQITGSFSQSEADNLATILNYGALPLKFSPSQISIVSPTLGGHELSGGLLAGAVGLALVFLYVIFYYRGLAAVAISSLVIAALLTYSSAVLLGPLMSFTLSLAGVAGLIVAIGITADSFVVFFERLRDEVREGRTLRTAVEHGWTRARRTIIASDFVSFLAAAVLYWRTIGSVKGFAFTLGLTTVIDIIVVFLFTKPLITLVARSEFFGSGHKWSGLDPERLGGTRATFRAGAATGGKRMTIAERRKAEQAAADDVASDETKRVDV</sequence>
<reference evidence="14" key="1">
    <citation type="submission" date="2021-04" db="EMBL/GenBank/DDBJ databases">
        <title>Genome based classification of Actinospica acidithermotolerans sp. nov., an actinobacterium isolated from an Indonesian hot spring.</title>
        <authorList>
            <person name="Kusuma A.B."/>
            <person name="Putra K.E."/>
            <person name="Nafisah S."/>
            <person name="Loh J."/>
            <person name="Nouioui I."/>
            <person name="Goodfellow M."/>
        </authorList>
    </citation>
    <scope>NUCLEOTIDE SEQUENCE</scope>
    <source>
        <strain evidence="14">DSM 45618</strain>
    </source>
</reference>
<feature type="transmembrane region" description="Helical" evidence="9">
    <location>
        <begin position="456"/>
        <end position="481"/>
    </location>
</feature>
<dbReference type="GO" id="GO:0065002">
    <property type="term" value="P:intracellular protein transmembrane transport"/>
    <property type="evidence" value="ECO:0007669"/>
    <property type="project" value="UniProtKB-UniRule"/>
</dbReference>
<dbReference type="GO" id="GO:0043952">
    <property type="term" value="P:protein transport by the Sec complex"/>
    <property type="evidence" value="ECO:0007669"/>
    <property type="project" value="UniProtKB-UniRule"/>
</dbReference>
<feature type="transmembrane region" description="Helical" evidence="9">
    <location>
        <begin position="430"/>
        <end position="450"/>
    </location>
</feature>
<comment type="function">
    <text evidence="9">Part of the Sec protein translocase complex. Interacts with the SecYEG preprotein conducting channel. SecDF uses the proton motive force (PMF) to complete protein translocation after the ATP-dependent function of SecA.</text>
</comment>
<dbReference type="GO" id="GO:0005886">
    <property type="term" value="C:plasma membrane"/>
    <property type="evidence" value="ECO:0007669"/>
    <property type="project" value="UniProtKB-SubCell"/>
</dbReference>
<keyword evidence="2 9" id="KW-0813">Transport</keyword>
<evidence type="ECO:0000256" key="6">
    <source>
        <dbReference type="ARBA" id="ARBA00022989"/>
    </source>
</evidence>
<dbReference type="EMBL" id="JAGSXH010000074">
    <property type="protein sequence ID" value="MBS2965209.1"/>
    <property type="molecule type" value="Genomic_DNA"/>
</dbReference>
<comment type="subcellular location">
    <subcellularLocation>
        <location evidence="1 9">Cell membrane</location>
        <topology evidence="1 9">Multi-pass membrane protein</topology>
    </subcellularLocation>
</comment>
<dbReference type="Gene3D" id="3.30.1360.200">
    <property type="match status" value="1"/>
</dbReference>
<dbReference type="Pfam" id="PF22599">
    <property type="entry name" value="SecDF_P1_head"/>
    <property type="match status" value="1"/>
</dbReference>
<keyword evidence="7 9" id="KW-0811">Translocation</keyword>
<dbReference type="PANTHER" id="PTHR30081">
    <property type="entry name" value="PROTEIN-EXPORT MEMBRANE PROTEIN SEC"/>
    <property type="match status" value="1"/>
</dbReference>
<feature type="region of interest" description="Disordered" evidence="10">
    <location>
        <begin position="130"/>
        <end position="213"/>
    </location>
</feature>
<dbReference type="InterPro" id="IPR001036">
    <property type="entry name" value="Acrflvin-R"/>
</dbReference>
<evidence type="ECO:0000313" key="15">
    <source>
        <dbReference type="Proteomes" id="UP000677913"/>
    </source>
</evidence>
<dbReference type="NCBIfam" id="TIGR01129">
    <property type="entry name" value="secD"/>
    <property type="match status" value="1"/>
</dbReference>
<evidence type="ECO:0000259" key="11">
    <source>
        <dbReference type="Pfam" id="PF02355"/>
    </source>
</evidence>
<dbReference type="InterPro" id="IPR005791">
    <property type="entry name" value="SecD"/>
</dbReference>
<dbReference type="GO" id="GO:0006605">
    <property type="term" value="P:protein targeting"/>
    <property type="evidence" value="ECO:0007669"/>
    <property type="project" value="UniProtKB-UniRule"/>
</dbReference>
<evidence type="ECO:0000313" key="14">
    <source>
        <dbReference type="EMBL" id="MBS2965209.1"/>
    </source>
</evidence>
<accession>A0A8J7WU66</accession>
<keyword evidence="3 9" id="KW-1003">Cell membrane</keyword>
<comment type="caution">
    <text evidence="9">Lacks conserved residue(s) required for the propagation of feature annotation.</text>
</comment>
<evidence type="ECO:0000256" key="2">
    <source>
        <dbReference type="ARBA" id="ARBA00022448"/>
    </source>
</evidence>
<keyword evidence="6 9" id="KW-1133">Transmembrane helix</keyword>
<name>A0A8J7WU66_9ACTN</name>
<dbReference type="HAMAP" id="MF_01463_B">
    <property type="entry name" value="SecD_B"/>
    <property type="match status" value="1"/>
</dbReference>
<evidence type="ECO:0000256" key="8">
    <source>
        <dbReference type="ARBA" id="ARBA00023136"/>
    </source>
</evidence>
<evidence type="ECO:0000256" key="3">
    <source>
        <dbReference type="ARBA" id="ARBA00022475"/>
    </source>
</evidence>
<dbReference type="InterPro" id="IPR054384">
    <property type="entry name" value="SecDF_P1_head"/>
</dbReference>
<dbReference type="Gene3D" id="3.30.70.3220">
    <property type="match status" value="1"/>
</dbReference>
<keyword evidence="5 9" id="KW-0653">Protein transport</keyword>
<dbReference type="GO" id="GO:0015450">
    <property type="term" value="F:protein-transporting ATPase activity"/>
    <property type="evidence" value="ECO:0007669"/>
    <property type="project" value="InterPro"/>
</dbReference>
<evidence type="ECO:0000256" key="4">
    <source>
        <dbReference type="ARBA" id="ARBA00022692"/>
    </source>
</evidence>
<dbReference type="PANTHER" id="PTHR30081:SF1">
    <property type="entry name" value="PROTEIN TRANSLOCASE SUBUNIT SECD"/>
    <property type="match status" value="1"/>
</dbReference>
<feature type="transmembrane region" description="Helical" evidence="9">
    <location>
        <begin position="509"/>
        <end position="528"/>
    </location>
</feature>
<feature type="domain" description="Protein export membrane protein SecD/SecF C-terminal" evidence="11">
    <location>
        <begin position="388"/>
        <end position="560"/>
    </location>
</feature>
<feature type="domain" description="Protein translocase subunit SecDF P1" evidence="12">
    <location>
        <begin position="68"/>
        <end position="122"/>
    </location>
</feature>
<evidence type="ECO:0000259" key="12">
    <source>
        <dbReference type="Pfam" id="PF21760"/>
    </source>
</evidence>
<dbReference type="AlphaFoldDB" id="A0A8J7WU66"/>
<dbReference type="RefSeq" id="WP_211469568.1">
    <property type="nucleotide sequence ID" value="NZ_JAGSXH010000074.1"/>
</dbReference>
<comment type="similarity">
    <text evidence="9">Belongs to the SecD/SecF family. SecD subfamily.</text>
</comment>
<evidence type="ECO:0000256" key="5">
    <source>
        <dbReference type="ARBA" id="ARBA00022927"/>
    </source>
</evidence>
<dbReference type="Pfam" id="PF02355">
    <property type="entry name" value="SecD_SecF_C"/>
    <property type="match status" value="1"/>
</dbReference>